<name>A0ABQ4QR80_9HYPH</name>
<organism evidence="2 3">
    <name type="scientific">Methylobacterium crusticola</name>
    <dbReference type="NCBI Taxonomy" id="1697972"/>
    <lineage>
        <taxon>Bacteria</taxon>
        <taxon>Pseudomonadati</taxon>
        <taxon>Pseudomonadota</taxon>
        <taxon>Alphaproteobacteria</taxon>
        <taxon>Hyphomicrobiales</taxon>
        <taxon>Methylobacteriaceae</taxon>
        <taxon>Methylobacterium</taxon>
    </lineage>
</organism>
<evidence type="ECO:0000313" key="3">
    <source>
        <dbReference type="Proteomes" id="UP001055167"/>
    </source>
</evidence>
<dbReference type="Proteomes" id="UP001055167">
    <property type="component" value="Unassembled WGS sequence"/>
</dbReference>
<keyword evidence="1" id="KW-1133">Transmembrane helix</keyword>
<evidence type="ECO:0000313" key="2">
    <source>
        <dbReference type="EMBL" id="GJD47305.1"/>
    </source>
</evidence>
<sequence>MRFIGILGALVSVAAVLAVSGVCSMLMLPFRAVRGLKRA</sequence>
<accession>A0ABQ4QR80</accession>
<evidence type="ECO:0000256" key="1">
    <source>
        <dbReference type="SAM" id="Phobius"/>
    </source>
</evidence>
<reference evidence="2" key="2">
    <citation type="submission" date="2021-08" db="EMBL/GenBank/DDBJ databases">
        <authorList>
            <person name="Tani A."/>
            <person name="Ola A."/>
            <person name="Ogura Y."/>
            <person name="Katsura K."/>
            <person name="Hayashi T."/>
        </authorList>
    </citation>
    <scope>NUCLEOTIDE SEQUENCE</scope>
    <source>
        <strain evidence="2">KCTC 52305</strain>
    </source>
</reference>
<keyword evidence="3" id="KW-1185">Reference proteome</keyword>
<feature type="transmembrane region" description="Helical" evidence="1">
    <location>
        <begin position="6"/>
        <end position="28"/>
    </location>
</feature>
<gene>
    <name evidence="2" type="ORF">OPKNFCMD_0011</name>
</gene>
<protein>
    <submittedName>
        <fullName evidence="2">Uncharacterized protein</fullName>
    </submittedName>
</protein>
<keyword evidence="1" id="KW-0812">Transmembrane</keyword>
<reference evidence="2" key="1">
    <citation type="journal article" date="2021" name="Front. Microbiol.">
        <title>Comprehensive Comparative Genomics and Phenotyping of Methylobacterium Species.</title>
        <authorList>
            <person name="Alessa O."/>
            <person name="Ogura Y."/>
            <person name="Fujitani Y."/>
            <person name="Takami H."/>
            <person name="Hayashi T."/>
            <person name="Sahin N."/>
            <person name="Tani A."/>
        </authorList>
    </citation>
    <scope>NUCLEOTIDE SEQUENCE</scope>
    <source>
        <strain evidence="2">KCTC 52305</strain>
    </source>
</reference>
<comment type="caution">
    <text evidence="2">The sequence shown here is derived from an EMBL/GenBank/DDBJ whole genome shotgun (WGS) entry which is preliminary data.</text>
</comment>
<dbReference type="EMBL" id="BPQH01000001">
    <property type="protein sequence ID" value="GJD47305.1"/>
    <property type="molecule type" value="Genomic_DNA"/>
</dbReference>
<keyword evidence="1" id="KW-0472">Membrane</keyword>
<proteinExistence type="predicted"/>